<feature type="modified residue" description="N6-(pyridoxal phosphate)lysine" evidence="3">
    <location>
        <position position="85"/>
    </location>
</feature>
<dbReference type="PANTHER" id="PTHR43727:SF3">
    <property type="entry name" value="GROUP IV DECARBOXYLASE"/>
    <property type="match status" value="1"/>
</dbReference>
<dbReference type="CDD" id="cd06841">
    <property type="entry name" value="PLPDE_III_MccE_like"/>
    <property type="match status" value="1"/>
</dbReference>
<dbReference type="AlphaFoldDB" id="A0A099KJ04"/>
<dbReference type="RefSeq" id="WP_052056696.1">
    <property type="nucleotide sequence ID" value="NZ_JQED01000040.1"/>
</dbReference>
<dbReference type="PRINTS" id="PR01182">
    <property type="entry name" value="ORNDCRBXLASE"/>
</dbReference>
<feature type="domain" description="Orn/DAP/Arg decarboxylase 2 C-terminal" evidence="5">
    <location>
        <begin position="315"/>
        <end position="407"/>
    </location>
</feature>
<evidence type="ECO:0000256" key="1">
    <source>
        <dbReference type="ARBA" id="ARBA00001933"/>
    </source>
</evidence>
<dbReference type="Pfam" id="PF02784">
    <property type="entry name" value="Orn_Arg_deC_N"/>
    <property type="match status" value="1"/>
</dbReference>
<dbReference type="InterPro" id="IPR029066">
    <property type="entry name" value="PLP-binding_barrel"/>
</dbReference>
<comment type="cofactor">
    <cofactor evidence="1 3">
        <name>pyridoxal 5'-phosphate</name>
        <dbReference type="ChEBI" id="CHEBI:597326"/>
    </cofactor>
</comment>
<evidence type="ECO:0000256" key="2">
    <source>
        <dbReference type="ARBA" id="ARBA00022898"/>
    </source>
</evidence>
<comment type="similarity">
    <text evidence="4">Belongs to the Orn/Lys/Arg decarboxylase class-II family.</text>
</comment>
<dbReference type="OrthoDB" id="9802147at2"/>
<protein>
    <submittedName>
        <fullName evidence="7">Diaminopimelate decarboxylase</fullName>
        <ecNumber evidence="7">4.1.1.20</ecNumber>
    </submittedName>
</protein>
<reference evidence="7 8" key="1">
    <citation type="submission" date="2014-08" db="EMBL/GenBank/DDBJ databases">
        <title>Genomic and Phenotypic Diversity of Colwellia psychrerythraea strains from Disparate Marine Basins.</title>
        <authorList>
            <person name="Techtmann S.M."/>
            <person name="Stelling S.C."/>
            <person name="Utturkar S.M."/>
            <person name="Alshibli N."/>
            <person name="Harris A."/>
            <person name="Brown S.D."/>
            <person name="Hazen T.C."/>
        </authorList>
    </citation>
    <scope>NUCLEOTIDE SEQUENCE [LARGE SCALE GENOMIC DNA]</scope>
    <source>
        <strain evidence="7 8">ND2E</strain>
    </source>
</reference>
<dbReference type="Gene3D" id="2.40.37.10">
    <property type="entry name" value="Lyase, Ornithine Decarboxylase, Chain A, domain 1"/>
    <property type="match status" value="1"/>
</dbReference>
<gene>
    <name evidence="7" type="ORF">ND2E_3744</name>
</gene>
<organism evidence="7 8">
    <name type="scientific">Colwellia psychrerythraea</name>
    <name type="common">Vibrio psychroerythus</name>
    <dbReference type="NCBI Taxonomy" id="28229"/>
    <lineage>
        <taxon>Bacteria</taxon>
        <taxon>Pseudomonadati</taxon>
        <taxon>Pseudomonadota</taxon>
        <taxon>Gammaproteobacteria</taxon>
        <taxon>Alteromonadales</taxon>
        <taxon>Colwelliaceae</taxon>
        <taxon>Colwellia</taxon>
    </lineage>
</organism>
<dbReference type="GO" id="GO:0008836">
    <property type="term" value="F:diaminopimelate decarboxylase activity"/>
    <property type="evidence" value="ECO:0007669"/>
    <property type="project" value="UniProtKB-EC"/>
</dbReference>
<dbReference type="Pfam" id="PF00278">
    <property type="entry name" value="Orn_DAP_Arg_deC"/>
    <property type="match status" value="1"/>
</dbReference>
<dbReference type="EC" id="4.1.1.20" evidence="7"/>
<dbReference type="GO" id="GO:0006596">
    <property type="term" value="P:polyamine biosynthetic process"/>
    <property type="evidence" value="ECO:0007669"/>
    <property type="project" value="InterPro"/>
</dbReference>
<dbReference type="PRINTS" id="PR01179">
    <property type="entry name" value="ODADCRBXLASE"/>
</dbReference>
<dbReference type="InterPro" id="IPR022644">
    <property type="entry name" value="De-COase2_N"/>
</dbReference>
<name>A0A099KJ04_COLPS</name>
<dbReference type="SUPFAM" id="SSF50621">
    <property type="entry name" value="Alanine racemase C-terminal domain-like"/>
    <property type="match status" value="1"/>
</dbReference>
<dbReference type="Proteomes" id="UP000029843">
    <property type="component" value="Unassembled WGS sequence"/>
</dbReference>
<evidence type="ECO:0000256" key="4">
    <source>
        <dbReference type="RuleBase" id="RU003737"/>
    </source>
</evidence>
<dbReference type="InterPro" id="IPR022643">
    <property type="entry name" value="De-COase2_C"/>
</dbReference>
<keyword evidence="2 3" id="KW-0663">Pyridoxal phosphate</keyword>
<dbReference type="PANTHER" id="PTHR43727">
    <property type="entry name" value="DIAMINOPIMELATE DECARBOXYLASE"/>
    <property type="match status" value="1"/>
</dbReference>
<feature type="domain" description="Orn/DAP/Arg decarboxylase 2 N-terminal" evidence="6">
    <location>
        <begin position="59"/>
        <end position="314"/>
    </location>
</feature>
<dbReference type="InterPro" id="IPR002433">
    <property type="entry name" value="Orn_de-COase"/>
</dbReference>
<dbReference type="EMBL" id="JQED01000040">
    <property type="protein sequence ID" value="KGJ89553.1"/>
    <property type="molecule type" value="Genomic_DNA"/>
</dbReference>
<dbReference type="InterPro" id="IPR009006">
    <property type="entry name" value="Ala_racemase/Decarboxylase_C"/>
</dbReference>
<evidence type="ECO:0000313" key="7">
    <source>
        <dbReference type="EMBL" id="KGJ89553.1"/>
    </source>
</evidence>
<dbReference type="InterPro" id="IPR000183">
    <property type="entry name" value="Orn/DAP/Arg_de-COase"/>
</dbReference>
<accession>A0A099KJ04</accession>
<proteinExistence type="inferred from homology"/>
<evidence type="ECO:0000313" key="8">
    <source>
        <dbReference type="Proteomes" id="UP000029843"/>
    </source>
</evidence>
<sequence>MTIALKPYHRPVIEVLPFLALEKHQLHNITVAADEPLTLDTADLLHKFGSPLYVVSEQKLRQDYKNFKRSFSDEHVNTKVAYSIKTNYLPAVCAILRQEGAQAEVVSGMEYELARTLGIPGKEIIFNGPHKTQSELKLALSEGALVNIDNFNELELIEQLSEELLTPARVAIRVNFRFGTNPWTKFGFNNENGESLGALRKISRNNKLQFEGFHCHVGTFVLVHELYANAVEKLIELAKQARELGLNPTSLDIGGGFPSANTLRPEYDLPGGSQRTNNDFLLPYAEHIFGQLRKHSELFGNNPTLILEPGRAIVDASTQLLSTVIAKKEIVGGRSAVIIDAGVNLVPTVCYYNHQIKTVAATTTEERGLLKPVDIFGPLCMQSDRLREQILMPALNVGDHLSIGNVGAYCHTQSNQFIQPRPATILLGEQGPELIRRAETFRDIFALDLLPGRLRDDKCQF</sequence>
<feature type="active site" description="Proton donor" evidence="3">
    <location>
        <position position="380"/>
    </location>
</feature>
<dbReference type="Gene3D" id="3.20.20.10">
    <property type="entry name" value="Alanine racemase"/>
    <property type="match status" value="1"/>
</dbReference>
<evidence type="ECO:0000259" key="6">
    <source>
        <dbReference type="Pfam" id="PF02784"/>
    </source>
</evidence>
<dbReference type="GO" id="GO:0009089">
    <property type="term" value="P:lysine biosynthetic process via diaminopimelate"/>
    <property type="evidence" value="ECO:0007669"/>
    <property type="project" value="TreeGrafter"/>
</dbReference>
<dbReference type="SUPFAM" id="SSF51419">
    <property type="entry name" value="PLP-binding barrel"/>
    <property type="match status" value="1"/>
</dbReference>
<dbReference type="PATRIC" id="fig|28229.4.peg.2893"/>
<keyword evidence="7" id="KW-0456">Lyase</keyword>
<comment type="caution">
    <text evidence="7">The sequence shown here is derived from an EMBL/GenBank/DDBJ whole genome shotgun (WGS) entry which is preliminary data.</text>
</comment>
<evidence type="ECO:0000256" key="3">
    <source>
        <dbReference type="PIRSR" id="PIRSR600183-50"/>
    </source>
</evidence>
<evidence type="ECO:0000259" key="5">
    <source>
        <dbReference type="Pfam" id="PF00278"/>
    </source>
</evidence>